<evidence type="ECO:0000313" key="4">
    <source>
        <dbReference type="EMBL" id="KAL2861061.1"/>
    </source>
</evidence>
<accession>A0ABR4L952</accession>
<keyword evidence="2" id="KW-0732">Signal</keyword>
<dbReference type="EMBL" id="JBFXLQ010000076">
    <property type="protein sequence ID" value="KAL2861061.1"/>
    <property type="molecule type" value="Genomic_DNA"/>
</dbReference>
<feature type="region of interest" description="Disordered" evidence="1">
    <location>
        <begin position="378"/>
        <end position="406"/>
    </location>
</feature>
<dbReference type="GeneID" id="98145591"/>
<organism evidence="4 5">
    <name type="scientific">Aspergillus lucknowensis</name>
    <dbReference type="NCBI Taxonomy" id="176173"/>
    <lineage>
        <taxon>Eukaryota</taxon>
        <taxon>Fungi</taxon>
        <taxon>Dikarya</taxon>
        <taxon>Ascomycota</taxon>
        <taxon>Pezizomycotina</taxon>
        <taxon>Eurotiomycetes</taxon>
        <taxon>Eurotiomycetidae</taxon>
        <taxon>Eurotiales</taxon>
        <taxon>Aspergillaceae</taxon>
        <taxon>Aspergillus</taxon>
        <taxon>Aspergillus subgen. Nidulantes</taxon>
    </lineage>
</organism>
<evidence type="ECO:0000313" key="5">
    <source>
        <dbReference type="Proteomes" id="UP001610432"/>
    </source>
</evidence>
<evidence type="ECO:0000256" key="1">
    <source>
        <dbReference type="SAM" id="MobiDB-lite"/>
    </source>
</evidence>
<sequence>MAEPISVASGLLALATFAFQSSLSLYDMVKDFRSHPKRVRELLEELEALSGVLGPLVEKVQATNDTDLSVLSLPLLRCGNACKEFEQEIMKCASRSSATRTSFRDWAKLKYMGDDIDGFRRVLSAYKLTINIALTDANLQKSTITAETVGNYESLIETAKVDLEAHLEAIDEKLELILSKAAPESDKVSLELQQIKEERLSTEKCLQICAQLSEHISQIQISPARNGTSGSSDSDALSERLTSAGLQECKESLTRTSEKLEQYMNSLIDRLLSKSESASGSTSQEELTDLARLRDEWKTTRQCIDICSRADIHFKELITTVDNYATGDAVQFMVSTDGQVIHGRNRGLGWRSRQVGGHLNDTSLQQLSRDFTTINIHHSTSEESSSSDKKTATAGDIPSSDSNSEF</sequence>
<name>A0ABR4L952_9EURO</name>
<dbReference type="InterPro" id="IPR031348">
    <property type="entry name" value="PigL_N"/>
</dbReference>
<gene>
    <name evidence="4" type="ORF">BJX67DRAFT_367380</name>
</gene>
<feature type="domain" description="Azaphilone pigments biosynthesis cluster protein L N-terminal" evidence="3">
    <location>
        <begin position="2"/>
        <end position="210"/>
    </location>
</feature>
<feature type="signal peptide" evidence="2">
    <location>
        <begin position="1"/>
        <end position="18"/>
    </location>
</feature>
<protein>
    <recommendedName>
        <fullName evidence="3">Azaphilone pigments biosynthesis cluster protein L N-terminal domain-containing protein</fullName>
    </recommendedName>
</protein>
<comment type="caution">
    <text evidence="4">The sequence shown here is derived from an EMBL/GenBank/DDBJ whole genome shotgun (WGS) entry which is preliminary data.</text>
</comment>
<dbReference type="Proteomes" id="UP001610432">
    <property type="component" value="Unassembled WGS sequence"/>
</dbReference>
<reference evidence="4 5" key="1">
    <citation type="submission" date="2024-07" db="EMBL/GenBank/DDBJ databases">
        <title>Section-level genome sequencing and comparative genomics of Aspergillus sections Usti and Cavernicolus.</title>
        <authorList>
            <consortium name="Lawrence Berkeley National Laboratory"/>
            <person name="Nybo J.L."/>
            <person name="Vesth T.C."/>
            <person name="Theobald S."/>
            <person name="Frisvad J.C."/>
            <person name="Larsen T.O."/>
            <person name="Kjaerboelling I."/>
            <person name="Rothschild-Mancinelli K."/>
            <person name="Lyhne E.K."/>
            <person name="Kogle M.E."/>
            <person name="Barry K."/>
            <person name="Clum A."/>
            <person name="Na H."/>
            <person name="Ledsgaard L."/>
            <person name="Lin J."/>
            <person name="Lipzen A."/>
            <person name="Kuo A."/>
            <person name="Riley R."/>
            <person name="Mondo S."/>
            <person name="Labutti K."/>
            <person name="Haridas S."/>
            <person name="Pangalinan J."/>
            <person name="Salamov A.A."/>
            <person name="Simmons B.A."/>
            <person name="Magnuson J.K."/>
            <person name="Chen J."/>
            <person name="Drula E."/>
            <person name="Henrissat B."/>
            <person name="Wiebenga A."/>
            <person name="Lubbers R.J."/>
            <person name="Gomes A.C."/>
            <person name="Macurrencykelacurrency M.R."/>
            <person name="Stajich J."/>
            <person name="Grigoriev I.V."/>
            <person name="Mortensen U.H."/>
            <person name="De Vries R.P."/>
            <person name="Baker S.E."/>
            <person name="Andersen M.R."/>
        </authorList>
    </citation>
    <scope>NUCLEOTIDE SEQUENCE [LARGE SCALE GENOMIC DNA]</scope>
    <source>
        <strain evidence="4 5">CBS 449.75</strain>
    </source>
</reference>
<proteinExistence type="predicted"/>
<feature type="chain" id="PRO_5047129439" description="Azaphilone pigments biosynthesis cluster protein L N-terminal domain-containing protein" evidence="2">
    <location>
        <begin position="19"/>
        <end position="406"/>
    </location>
</feature>
<dbReference type="Pfam" id="PF17111">
    <property type="entry name" value="PigL_N"/>
    <property type="match status" value="1"/>
</dbReference>
<evidence type="ECO:0000256" key="2">
    <source>
        <dbReference type="SAM" id="SignalP"/>
    </source>
</evidence>
<feature type="non-terminal residue" evidence="4">
    <location>
        <position position="406"/>
    </location>
</feature>
<evidence type="ECO:0000259" key="3">
    <source>
        <dbReference type="Pfam" id="PF17111"/>
    </source>
</evidence>
<keyword evidence="5" id="KW-1185">Reference proteome</keyword>
<dbReference type="RefSeq" id="XP_070880955.1">
    <property type="nucleotide sequence ID" value="XM_071030519.1"/>
</dbReference>